<protein>
    <submittedName>
        <fullName evidence="8">Aspartyl-tRNA synthetase</fullName>
    </submittedName>
</protein>
<dbReference type="PANTHER" id="PTHR22594:SF5">
    <property type="entry name" value="ASPARTATE--TRNA LIGASE, MITOCHONDRIAL"/>
    <property type="match status" value="1"/>
</dbReference>
<dbReference type="InterPro" id="IPR004364">
    <property type="entry name" value="Aa-tRNA-synt_II"/>
</dbReference>
<feature type="transmembrane region" description="Helical" evidence="6">
    <location>
        <begin position="280"/>
        <end position="299"/>
    </location>
</feature>
<dbReference type="RefSeq" id="WP_014887241.1">
    <property type="nucleotide sequence ID" value="NC_018416.1"/>
</dbReference>
<dbReference type="PANTHER" id="PTHR22594">
    <property type="entry name" value="ASPARTYL/LYSYL-TRNA SYNTHETASE"/>
    <property type="match status" value="1"/>
</dbReference>
<dbReference type="KEGG" id="crh:A353_0102"/>
<evidence type="ECO:0000313" key="8">
    <source>
        <dbReference type="EMBL" id="AFP83941.1"/>
    </source>
</evidence>
<evidence type="ECO:0000256" key="3">
    <source>
        <dbReference type="ARBA" id="ARBA00022840"/>
    </source>
</evidence>
<evidence type="ECO:0000256" key="2">
    <source>
        <dbReference type="ARBA" id="ARBA00022741"/>
    </source>
</evidence>
<dbReference type="GO" id="GO:0006422">
    <property type="term" value="P:aspartyl-tRNA aminoacylation"/>
    <property type="evidence" value="ECO:0007669"/>
    <property type="project" value="TreeGrafter"/>
</dbReference>
<proteinExistence type="predicted"/>
<evidence type="ECO:0000256" key="6">
    <source>
        <dbReference type="SAM" id="Phobius"/>
    </source>
</evidence>
<dbReference type="PRINTS" id="PR01042">
    <property type="entry name" value="TRNASYNTHASP"/>
</dbReference>
<keyword evidence="6" id="KW-0472">Membrane</keyword>
<evidence type="ECO:0000256" key="4">
    <source>
        <dbReference type="ARBA" id="ARBA00022917"/>
    </source>
</evidence>
<evidence type="ECO:0000256" key="5">
    <source>
        <dbReference type="ARBA" id="ARBA00023146"/>
    </source>
</evidence>
<dbReference type="SUPFAM" id="SSF55681">
    <property type="entry name" value="Class II aaRS and biotin synthetases"/>
    <property type="match status" value="1"/>
</dbReference>
<dbReference type="InterPro" id="IPR006195">
    <property type="entry name" value="aa-tRNA-synth_II"/>
</dbReference>
<dbReference type="InterPro" id="IPR045864">
    <property type="entry name" value="aa-tRNA-synth_II/BPL/LPL"/>
</dbReference>
<keyword evidence="1" id="KW-0436">Ligase</keyword>
<dbReference type="Proteomes" id="UP000003934">
    <property type="component" value="Chromosome"/>
</dbReference>
<dbReference type="PROSITE" id="PS50862">
    <property type="entry name" value="AA_TRNA_LIGASE_II"/>
    <property type="match status" value="1"/>
</dbReference>
<dbReference type="GO" id="GO:0005524">
    <property type="term" value="F:ATP binding"/>
    <property type="evidence" value="ECO:0007669"/>
    <property type="project" value="UniProtKB-KW"/>
</dbReference>
<sequence>MFYISFFIIKKIKIIGKIFFLTLFNNLNIILKNLFFKIKPSLIGVYYLNLNNNNFVFEICYYKNIINKFNSFYIFKSNVIFFIKNFFFNLNFFELDIPLIENYSKNGSKQFLIINKNKKKEFFSLSQSPQCIKQYYMFNNVKKYFKIINCFRDEDERSNRIKEFLQLDIEISFSNFLIIKKIINLLFKTLIFYYIKKKIYFLTIKYKYIKNFFFEKKNFKTPYLYKKILINKKNIFIFKTIKFNFIFKKIFIKIKKYIFILVKKKINFILSFYLDFFLKYYNLLNLKLIFIWYVNFYYFKNKNIKHHQFTSYKNNFYNINNSKSLSYDINLNGIEVGGGSIRNINFYIQKKNFFFLKEKKSKFLNFYKKSIPQHCGIAIGIERFLSLICNINIKNSITYNKYKKIIISSKINNF</sequence>
<keyword evidence="2" id="KW-0547">Nucleotide-binding</keyword>
<evidence type="ECO:0000313" key="9">
    <source>
        <dbReference type="Proteomes" id="UP000003934"/>
    </source>
</evidence>
<keyword evidence="3" id="KW-0067">ATP-binding</keyword>
<feature type="domain" description="Aminoacyl-transfer RNA synthetases class-II family profile" evidence="7">
    <location>
        <begin position="77"/>
        <end position="388"/>
    </location>
</feature>
<accession>J3VPV5</accession>
<dbReference type="STRING" id="1202538.A353_0102"/>
<keyword evidence="9" id="KW-1185">Reference proteome</keyword>
<gene>
    <name evidence="8" type="primary">aspS</name>
    <name evidence="8" type="ORF">A353_0102</name>
</gene>
<dbReference type="OrthoDB" id="9802326at2"/>
<dbReference type="GO" id="GO:0004815">
    <property type="term" value="F:aspartate-tRNA ligase activity"/>
    <property type="evidence" value="ECO:0007669"/>
    <property type="project" value="TreeGrafter"/>
</dbReference>
<dbReference type="Pfam" id="PF00152">
    <property type="entry name" value="tRNA-synt_2"/>
    <property type="match status" value="1"/>
</dbReference>
<dbReference type="InterPro" id="IPR002312">
    <property type="entry name" value="Asp/Asn-tRNA-synth_IIb"/>
</dbReference>
<dbReference type="PATRIC" id="fig|1202538.3.peg.86"/>
<name>J3VPV5_CARRU</name>
<dbReference type="EMBL" id="CP003543">
    <property type="protein sequence ID" value="AFP83941.1"/>
    <property type="molecule type" value="Genomic_DNA"/>
</dbReference>
<keyword evidence="4" id="KW-0648">Protein biosynthesis</keyword>
<keyword evidence="6" id="KW-0812">Transmembrane</keyword>
<reference evidence="8 9" key="1">
    <citation type="journal article" date="2012" name="Mol. Biol. Evol.">
        <title>Genome reduction and co-evolution between the primary and secondary bacterial symbionts of psyllids.</title>
        <authorList>
            <person name="Sloan D.B."/>
            <person name="Moran N.A."/>
        </authorList>
    </citation>
    <scope>NUCLEOTIDE SEQUENCE [LARGE SCALE GENOMIC DNA]</scope>
    <source>
        <strain evidence="8 9">HC</strain>
    </source>
</reference>
<keyword evidence="6" id="KW-1133">Transmembrane helix</keyword>
<dbReference type="HOGENOM" id="CLU_646697_0_0_6"/>
<organism evidence="8 9">
    <name type="scientific">Candidatus Carsonella ruddii HC isolate Thao2000</name>
    <dbReference type="NCBI Taxonomy" id="1202538"/>
    <lineage>
        <taxon>Bacteria</taxon>
        <taxon>Pseudomonadati</taxon>
        <taxon>Pseudomonadota</taxon>
        <taxon>Gammaproteobacteria</taxon>
        <taxon>Oceanospirillales</taxon>
        <taxon>Halomonadaceae</taxon>
        <taxon>Zymobacter group</taxon>
        <taxon>Candidatus Carsonella</taxon>
    </lineage>
</organism>
<dbReference type="AlphaFoldDB" id="J3VPV5"/>
<dbReference type="GeneID" id="67454638"/>
<keyword evidence="5 8" id="KW-0030">Aminoacyl-tRNA synthetase</keyword>
<evidence type="ECO:0000259" key="7">
    <source>
        <dbReference type="PROSITE" id="PS50862"/>
    </source>
</evidence>
<evidence type="ECO:0000256" key="1">
    <source>
        <dbReference type="ARBA" id="ARBA00022598"/>
    </source>
</evidence>
<dbReference type="Gene3D" id="3.30.930.10">
    <property type="entry name" value="Bira Bifunctional Protein, Domain 2"/>
    <property type="match status" value="2"/>
</dbReference>